<reference evidence="2 3" key="1">
    <citation type="submission" date="2024-09" db="EMBL/GenBank/DDBJ databases">
        <title>Floridaenema gen nov. (Aerosakkonemataceae, Aerosakkonematales ord. nov., Cyanobacteria) from benthic tropical and subtropical fresh waters, with the description of four new species.</title>
        <authorList>
            <person name="Moretto J.A."/>
            <person name="Berthold D.E."/>
            <person name="Lefler F.W."/>
            <person name="Huang I.-S."/>
            <person name="Laughinghouse H. IV."/>
        </authorList>
    </citation>
    <scope>NUCLEOTIDE SEQUENCE [LARGE SCALE GENOMIC DNA]</scope>
    <source>
        <strain evidence="2 3">BLCC-F46</strain>
    </source>
</reference>
<accession>A0ABV4XBE4</accession>
<protein>
    <submittedName>
        <fullName evidence="2">GUN4 domain-containing protein</fullName>
    </submittedName>
</protein>
<dbReference type="Pfam" id="PF05419">
    <property type="entry name" value="GUN4"/>
    <property type="match status" value="1"/>
</dbReference>
<keyword evidence="3" id="KW-1185">Reference proteome</keyword>
<dbReference type="InterPro" id="IPR008629">
    <property type="entry name" value="GUN4-like"/>
</dbReference>
<gene>
    <name evidence="2" type="ORF">ACE1CC_21625</name>
</gene>
<comment type="caution">
    <text evidence="2">The sequence shown here is derived from an EMBL/GenBank/DDBJ whole genome shotgun (WGS) entry which is preliminary data.</text>
</comment>
<dbReference type="InterPro" id="IPR037215">
    <property type="entry name" value="GUN4-like_sf"/>
</dbReference>
<dbReference type="SUPFAM" id="SSF140869">
    <property type="entry name" value="GUN4-like"/>
    <property type="match status" value="1"/>
</dbReference>
<feature type="domain" description="GUN4-like" evidence="1">
    <location>
        <begin position="27"/>
        <end position="81"/>
    </location>
</feature>
<evidence type="ECO:0000313" key="3">
    <source>
        <dbReference type="Proteomes" id="UP001576774"/>
    </source>
</evidence>
<evidence type="ECO:0000313" key="2">
    <source>
        <dbReference type="EMBL" id="MFB2879463.1"/>
    </source>
</evidence>
<name>A0ABV4XBE4_9CYAN</name>
<sequence>MAITYLCPLTEKLWQNFQNMELSANISVDYTKLCDLLRSQKWLDADQETRRLMLSIAGANQRKDCLLTQDDLQKFPCSELAYYRSTLGSLQSRTFRL</sequence>
<dbReference type="Gene3D" id="1.25.40.620">
    <property type="match status" value="1"/>
</dbReference>
<proteinExistence type="predicted"/>
<evidence type="ECO:0000259" key="1">
    <source>
        <dbReference type="Pfam" id="PF05419"/>
    </source>
</evidence>
<dbReference type="EMBL" id="JBHFNQ010000167">
    <property type="protein sequence ID" value="MFB2879463.1"/>
    <property type="molecule type" value="Genomic_DNA"/>
</dbReference>
<organism evidence="2 3">
    <name type="scientific">Floridaenema aerugineum BLCC-F46</name>
    <dbReference type="NCBI Taxonomy" id="3153654"/>
    <lineage>
        <taxon>Bacteria</taxon>
        <taxon>Bacillati</taxon>
        <taxon>Cyanobacteriota</taxon>
        <taxon>Cyanophyceae</taxon>
        <taxon>Oscillatoriophycideae</taxon>
        <taxon>Aerosakkonematales</taxon>
        <taxon>Aerosakkonemataceae</taxon>
        <taxon>Floridanema</taxon>
        <taxon>Floridanema aerugineum</taxon>
    </lineage>
</organism>
<dbReference type="Proteomes" id="UP001576774">
    <property type="component" value="Unassembled WGS sequence"/>
</dbReference>
<dbReference type="RefSeq" id="WP_413272505.1">
    <property type="nucleotide sequence ID" value="NZ_JBHFNQ010000167.1"/>
</dbReference>